<sequence length="250" mass="27816">MGEDSTSGRGRWLARLFPRTPDFYACLNAQCDLTVAAIEALVAYMRQPDDDTAKRVLELEKQGDALKATNMTTLHQAFATPIDREDIYRSIAAIDEILNYAKATVREMRALKLRPDEHTRAMAELMYRGASALQQGYASLAKDPLTAERHADAARKTERATERIYRRALRELFDVEHYHATLTPDQRRSAAALAVLADGVDASETSAIGSAVGFVLEILKRREVYRHMSNGADRVARAGEVLHDIVAKVA</sequence>
<dbReference type="STRING" id="1304275.C41B8_13395"/>
<dbReference type="InterPro" id="IPR038078">
    <property type="entry name" value="PhoU-like_sf"/>
</dbReference>
<dbReference type="EMBL" id="APNK01000023">
    <property type="protein sequence ID" value="KEZ76733.1"/>
    <property type="molecule type" value="Genomic_DNA"/>
</dbReference>
<evidence type="ECO:0000313" key="3">
    <source>
        <dbReference type="Proteomes" id="UP000028302"/>
    </source>
</evidence>
<dbReference type="Pfam" id="PF01865">
    <property type="entry name" value="PhoU_div"/>
    <property type="match status" value="1"/>
</dbReference>
<dbReference type="eggNOG" id="COG1392">
    <property type="taxonomic scope" value="Bacteria"/>
</dbReference>
<dbReference type="OrthoDB" id="9797568at2"/>
<accession>A0A084IJ49</accession>
<evidence type="ECO:0000313" key="2">
    <source>
        <dbReference type="EMBL" id="KEZ76733.1"/>
    </source>
</evidence>
<dbReference type="PATRIC" id="fig|1304275.5.peg.2736"/>
<evidence type="ECO:0000256" key="1">
    <source>
        <dbReference type="ARBA" id="ARBA00008591"/>
    </source>
</evidence>
<reference evidence="2 3" key="1">
    <citation type="submission" date="2013-03" db="EMBL/GenBank/DDBJ databases">
        <title>Salinisphaera hydrothermalis C41B8 Genome Sequencing.</title>
        <authorList>
            <person name="Li C."/>
            <person name="Lai Q."/>
            <person name="Shao Z."/>
        </authorList>
    </citation>
    <scope>NUCLEOTIDE SEQUENCE [LARGE SCALE GENOMIC DNA]</scope>
    <source>
        <strain evidence="2 3">C41B8</strain>
    </source>
</reference>
<dbReference type="RefSeq" id="WP_037339187.1">
    <property type="nucleotide sequence ID" value="NZ_APNK01000023.1"/>
</dbReference>
<protein>
    <submittedName>
        <fullName evidence="2">Phosphate transport regulator-like protein</fullName>
    </submittedName>
</protein>
<dbReference type="Gene3D" id="1.20.58.220">
    <property type="entry name" value="Phosphate transport system protein phou homolog 2, domain 2"/>
    <property type="match status" value="1"/>
</dbReference>
<dbReference type="PANTHER" id="PTHR37298:SF1">
    <property type="entry name" value="UPF0111 PROTEIN YKAA"/>
    <property type="match status" value="1"/>
</dbReference>
<dbReference type="InterPro" id="IPR052912">
    <property type="entry name" value="UPF0111_domain"/>
</dbReference>
<name>A0A084IJ49_SALHC</name>
<comment type="similarity">
    <text evidence="1">Belongs to the UPF0111 family.</text>
</comment>
<dbReference type="AlphaFoldDB" id="A0A084IJ49"/>
<organism evidence="2 3">
    <name type="scientific">Salinisphaera hydrothermalis (strain C41B8)</name>
    <dbReference type="NCBI Taxonomy" id="1304275"/>
    <lineage>
        <taxon>Bacteria</taxon>
        <taxon>Pseudomonadati</taxon>
        <taxon>Pseudomonadota</taxon>
        <taxon>Gammaproteobacteria</taxon>
        <taxon>Salinisphaerales</taxon>
        <taxon>Salinisphaeraceae</taxon>
        <taxon>Salinisphaera</taxon>
    </lineage>
</organism>
<gene>
    <name evidence="2" type="ORF">C41B8_13395</name>
</gene>
<keyword evidence="3" id="KW-1185">Reference proteome</keyword>
<dbReference type="PANTHER" id="PTHR37298">
    <property type="entry name" value="UPF0111 PROTEIN YKAA"/>
    <property type="match status" value="1"/>
</dbReference>
<dbReference type="Proteomes" id="UP000028302">
    <property type="component" value="Unassembled WGS sequence"/>
</dbReference>
<dbReference type="InterPro" id="IPR018445">
    <property type="entry name" value="Put_Phosphate_transp_reg"/>
</dbReference>
<proteinExistence type="inferred from homology"/>
<comment type="caution">
    <text evidence="2">The sequence shown here is derived from an EMBL/GenBank/DDBJ whole genome shotgun (WGS) entry which is preliminary data.</text>
</comment>